<evidence type="ECO:0000313" key="3">
    <source>
        <dbReference type="Proteomes" id="UP000823388"/>
    </source>
</evidence>
<feature type="compositionally biased region" description="Pro residues" evidence="1">
    <location>
        <begin position="42"/>
        <end position="59"/>
    </location>
</feature>
<accession>A0A8T0WKN3</accession>
<sequence length="103" mass="10944">MDPPVMLTDELSVCQPPPPPHSHRRLPSQKRPSISAPKKLLLPPPTPLSSPKIPPPTPQFPSQSTALGAHVVPPGYCPGSDRRGGGVGGVTLGARRAERRLRI</sequence>
<evidence type="ECO:0000256" key="1">
    <source>
        <dbReference type="SAM" id="MobiDB-lite"/>
    </source>
</evidence>
<organism evidence="2 3">
    <name type="scientific">Panicum virgatum</name>
    <name type="common">Blackwell switchgrass</name>
    <dbReference type="NCBI Taxonomy" id="38727"/>
    <lineage>
        <taxon>Eukaryota</taxon>
        <taxon>Viridiplantae</taxon>
        <taxon>Streptophyta</taxon>
        <taxon>Embryophyta</taxon>
        <taxon>Tracheophyta</taxon>
        <taxon>Spermatophyta</taxon>
        <taxon>Magnoliopsida</taxon>
        <taxon>Liliopsida</taxon>
        <taxon>Poales</taxon>
        <taxon>Poaceae</taxon>
        <taxon>PACMAD clade</taxon>
        <taxon>Panicoideae</taxon>
        <taxon>Panicodae</taxon>
        <taxon>Paniceae</taxon>
        <taxon>Panicinae</taxon>
        <taxon>Panicum</taxon>
        <taxon>Panicum sect. Hiantes</taxon>
    </lineage>
</organism>
<protein>
    <submittedName>
        <fullName evidence="2">Uncharacterized protein</fullName>
    </submittedName>
</protein>
<dbReference type="AlphaFoldDB" id="A0A8T0WKN3"/>
<reference evidence="2" key="1">
    <citation type="submission" date="2020-05" db="EMBL/GenBank/DDBJ databases">
        <title>WGS assembly of Panicum virgatum.</title>
        <authorList>
            <person name="Lovell J.T."/>
            <person name="Jenkins J."/>
            <person name="Shu S."/>
            <person name="Juenger T.E."/>
            <person name="Schmutz J."/>
        </authorList>
    </citation>
    <scope>NUCLEOTIDE SEQUENCE</scope>
    <source>
        <strain evidence="2">AP13</strain>
    </source>
</reference>
<dbReference type="Proteomes" id="UP000823388">
    <property type="component" value="Chromosome 2K"/>
</dbReference>
<comment type="caution">
    <text evidence="2">The sequence shown here is derived from an EMBL/GenBank/DDBJ whole genome shotgun (WGS) entry which is preliminary data.</text>
</comment>
<dbReference type="EMBL" id="CM029039">
    <property type="protein sequence ID" value="KAG2646597.1"/>
    <property type="molecule type" value="Genomic_DNA"/>
</dbReference>
<keyword evidence="3" id="KW-1185">Reference proteome</keyword>
<proteinExistence type="predicted"/>
<name>A0A8T0WKN3_PANVG</name>
<feature type="compositionally biased region" description="Low complexity" evidence="1">
    <location>
        <begin position="32"/>
        <end position="41"/>
    </location>
</feature>
<gene>
    <name evidence="2" type="ORF">PVAP13_2KG520005</name>
</gene>
<evidence type="ECO:0000313" key="2">
    <source>
        <dbReference type="EMBL" id="KAG2646597.1"/>
    </source>
</evidence>
<feature type="region of interest" description="Disordered" evidence="1">
    <location>
        <begin position="1"/>
        <end position="91"/>
    </location>
</feature>